<comment type="caution">
    <text evidence="2">The sequence shown here is derived from an EMBL/GenBank/DDBJ whole genome shotgun (WGS) entry which is preliminary data.</text>
</comment>
<feature type="transmembrane region" description="Helical" evidence="1">
    <location>
        <begin position="124"/>
        <end position="142"/>
    </location>
</feature>
<dbReference type="EMBL" id="JALZWP010000020">
    <property type="protein sequence ID" value="MCL1629987.1"/>
    <property type="molecule type" value="Genomic_DNA"/>
</dbReference>
<keyword evidence="1" id="KW-0472">Membrane</keyword>
<keyword evidence="1" id="KW-0812">Transmembrane</keyword>
<dbReference type="NCBIfam" id="TIGR03082">
    <property type="entry name" value="Gneg_AbrB_dup"/>
    <property type="match status" value="2"/>
</dbReference>
<dbReference type="InterPro" id="IPR017516">
    <property type="entry name" value="AbrB_dup"/>
</dbReference>
<dbReference type="Proteomes" id="UP001202550">
    <property type="component" value="Unassembled WGS sequence"/>
</dbReference>
<keyword evidence="1" id="KW-1133">Transmembrane helix</keyword>
<reference evidence="2 3" key="1">
    <citation type="submission" date="2022-05" db="EMBL/GenBank/DDBJ databases">
        <title>Seasonal and diel survey of microbial diversity of the Tyrrhenian coast.</title>
        <authorList>
            <person name="Gattoni G."/>
            <person name="Corral P."/>
        </authorList>
    </citation>
    <scope>NUCLEOTIDE SEQUENCE [LARGE SCALE GENOMIC DNA]</scope>
    <source>
        <strain evidence="2 3">V10</strain>
    </source>
</reference>
<dbReference type="RefSeq" id="WP_249060487.1">
    <property type="nucleotide sequence ID" value="NZ_JALZWP010000020.1"/>
</dbReference>
<dbReference type="InterPro" id="IPR007820">
    <property type="entry name" value="AbrB_fam"/>
</dbReference>
<feature type="transmembrane region" description="Helical" evidence="1">
    <location>
        <begin position="97"/>
        <end position="115"/>
    </location>
</feature>
<gene>
    <name evidence="2" type="ORF">M3N55_14725</name>
</gene>
<name>A0ABT0M550_9RHOB</name>
<sequence length="358" mass="37514">MVRPIPDISARQRPSWVWLAPSYAFAALVGYGATFLGVPLPWMIGPFVVFALLSVGGVSAPLVPHGRELAQVSIGLVIGLRFTAPVIAATFALLPQMIGAAIYLLVATTLAALLFRKLAGVDPVTAFFATAAGGVADMAHVAQSYGGAPTSVAVVHALRVSLVVAIAPLVALGVAERPDHIAVVQDVNLLALMGGFVFAYLVARALKPTALPNPWFIGPILGGALLAVAGLDMIVVPFWLIAAAQVVLGVWLGCQFKRELLSALPRVTASGVATGLFLIGAALLGAAMLSSVSELSFLTAFLSLVPASVAEMVLIAKFMNLDAEIIATFHVMRILVVSTTLLWVYRIYLKLGRFSNEP</sequence>
<dbReference type="PIRSF" id="PIRSF038991">
    <property type="entry name" value="Protein_AbrB"/>
    <property type="match status" value="1"/>
</dbReference>
<feature type="transmembrane region" description="Helical" evidence="1">
    <location>
        <begin position="69"/>
        <end position="91"/>
    </location>
</feature>
<proteinExistence type="predicted"/>
<protein>
    <submittedName>
        <fullName evidence="2">AbrB family transcriptional regulator</fullName>
    </submittedName>
</protein>
<organism evidence="2 3">
    <name type="scientific">Roseinatronobacter domitianus</name>
    <dbReference type="NCBI Taxonomy" id="2940293"/>
    <lineage>
        <taxon>Bacteria</taxon>
        <taxon>Pseudomonadati</taxon>
        <taxon>Pseudomonadota</taxon>
        <taxon>Alphaproteobacteria</taxon>
        <taxon>Rhodobacterales</taxon>
        <taxon>Paracoccaceae</taxon>
        <taxon>Roseinatronobacter</taxon>
    </lineage>
</organism>
<feature type="transmembrane region" description="Helical" evidence="1">
    <location>
        <begin position="16"/>
        <end position="36"/>
    </location>
</feature>
<accession>A0ABT0M550</accession>
<feature type="transmembrane region" description="Helical" evidence="1">
    <location>
        <begin position="42"/>
        <end position="62"/>
    </location>
</feature>
<evidence type="ECO:0000313" key="3">
    <source>
        <dbReference type="Proteomes" id="UP001202550"/>
    </source>
</evidence>
<dbReference type="PANTHER" id="PTHR38457:SF1">
    <property type="entry name" value="REGULATOR ABRB-RELATED"/>
    <property type="match status" value="1"/>
</dbReference>
<feature type="transmembrane region" description="Helical" evidence="1">
    <location>
        <begin position="187"/>
        <end position="206"/>
    </location>
</feature>
<feature type="transmembrane region" description="Helical" evidence="1">
    <location>
        <begin position="264"/>
        <end position="289"/>
    </location>
</feature>
<feature type="transmembrane region" description="Helical" evidence="1">
    <location>
        <begin position="295"/>
        <end position="315"/>
    </location>
</feature>
<evidence type="ECO:0000256" key="1">
    <source>
        <dbReference type="SAM" id="Phobius"/>
    </source>
</evidence>
<feature type="transmembrane region" description="Helical" evidence="1">
    <location>
        <begin position="226"/>
        <end position="252"/>
    </location>
</feature>
<dbReference type="PANTHER" id="PTHR38457">
    <property type="entry name" value="REGULATOR ABRB-RELATED"/>
    <property type="match status" value="1"/>
</dbReference>
<feature type="transmembrane region" description="Helical" evidence="1">
    <location>
        <begin position="327"/>
        <end position="348"/>
    </location>
</feature>
<dbReference type="Pfam" id="PF05145">
    <property type="entry name" value="AbrB"/>
    <property type="match status" value="1"/>
</dbReference>
<evidence type="ECO:0000313" key="2">
    <source>
        <dbReference type="EMBL" id="MCL1629987.1"/>
    </source>
</evidence>
<keyword evidence="3" id="KW-1185">Reference proteome</keyword>
<feature type="transmembrane region" description="Helical" evidence="1">
    <location>
        <begin position="154"/>
        <end position="175"/>
    </location>
</feature>